<dbReference type="Pfam" id="PF17047">
    <property type="entry name" value="SMP_LBD"/>
    <property type="match status" value="1"/>
</dbReference>
<evidence type="ECO:0000313" key="18">
    <source>
        <dbReference type="EMBL" id="OQV23911.1"/>
    </source>
</evidence>
<dbReference type="AlphaFoldDB" id="A0A1W0X9H1"/>
<dbReference type="PROSITE" id="PS50004">
    <property type="entry name" value="C2"/>
    <property type="match status" value="3"/>
</dbReference>
<dbReference type="InterPro" id="IPR035892">
    <property type="entry name" value="C2_domain_sf"/>
</dbReference>
<dbReference type="GO" id="GO:0005789">
    <property type="term" value="C:endoplasmic reticulum membrane"/>
    <property type="evidence" value="ECO:0007669"/>
    <property type="project" value="UniProtKB-SubCell"/>
</dbReference>
<reference evidence="19" key="1">
    <citation type="submission" date="2017-01" db="EMBL/GenBank/DDBJ databases">
        <title>Comparative genomics of anhydrobiosis in the tardigrade Hypsibius dujardini.</title>
        <authorList>
            <person name="Yoshida Y."/>
            <person name="Koutsovoulos G."/>
            <person name="Laetsch D."/>
            <person name="Stevens L."/>
            <person name="Kumar S."/>
            <person name="Horikawa D."/>
            <person name="Ishino K."/>
            <person name="Komine S."/>
            <person name="Tomita M."/>
            <person name="Blaxter M."/>
            <person name="Arakawa K."/>
        </authorList>
    </citation>
    <scope>NUCLEOTIDE SEQUENCE [LARGE SCALE GENOMIC DNA]</scope>
    <source>
        <strain evidence="19">Z151</strain>
    </source>
</reference>
<keyword evidence="14 15" id="KW-0472">Membrane</keyword>
<feature type="domain" description="C2" evidence="16">
    <location>
        <begin position="692"/>
        <end position="813"/>
    </location>
</feature>
<evidence type="ECO:0000256" key="11">
    <source>
        <dbReference type="ARBA" id="ARBA00022989"/>
    </source>
</evidence>
<dbReference type="FunFam" id="2.60.40.150:FF:000025">
    <property type="entry name" value="Extended synaptotagmin 2"/>
    <property type="match status" value="1"/>
</dbReference>
<comment type="caution">
    <text evidence="18">The sequence shown here is derived from an EMBL/GenBank/DDBJ whole genome shotgun (WGS) entry which is preliminary data.</text>
</comment>
<dbReference type="SUPFAM" id="SSF49562">
    <property type="entry name" value="C2 domain (Calcium/lipid-binding domain, CaLB)"/>
    <property type="match status" value="3"/>
</dbReference>
<dbReference type="SMART" id="SM00239">
    <property type="entry name" value="C2"/>
    <property type="match status" value="3"/>
</dbReference>
<dbReference type="GO" id="GO:0035091">
    <property type="term" value="F:phosphatidylinositol binding"/>
    <property type="evidence" value="ECO:0007669"/>
    <property type="project" value="TreeGrafter"/>
</dbReference>
<name>A0A1W0X9H1_HYPEX</name>
<evidence type="ECO:0000256" key="1">
    <source>
        <dbReference type="ARBA" id="ARBA00004202"/>
    </source>
</evidence>
<dbReference type="GO" id="GO:0005886">
    <property type="term" value="C:plasma membrane"/>
    <property type="evidence" value="ECO:0007669"/>
    <property type="project" value="UniProtKB-SubCell"/>
</dbReference>
<evidence type="ECO:0000256" key="14">
    <source>
        <dbReference type="ARBA" id="ARBA00023136"/>
    </source>
</evidence>
<evidence type="ECO:0000256" key="13">
    <source>
        <dbReference type="ARBA" id="ARBA00023121"/>
    </source>
</evidence>
<dbReference type="OrthoDB" id="1029639at2759"/>
<keyword evidence="12" id="KW-0445">Lipid transport</keyword>
<evidence type="ECO:0000256" key="12">
    <source>
        <dbReference type="ARBA" id="ARBA00023055"/>
    </source>
</evidence>
<dbReference type="Gene3D" id="2.60.40.150">
    <property type="entry name" value="C2 domain"/>
    <property type="match status" value="3"/>
</dbReference>
<dbReference type="InterPro" id="IPR051634">
    <property type="entry name" value="Extended_Synaptotagmin"/>
</dbReference>
<dbReference type="Pfam" id="PF00168">
    <property type="entry name" value="C2"/>
    <property type="match status" value="3"/>
</dbReference>
<feature type="domain" description="C2" evidence="16">
    <location>
        <begin position="461"/>
        <end position="585"/>
    </location>
</feature>
<comment type="similarity">
    <text evidence="3">Belongs to the extended synaptotagmin family.</text>
</comment>
<dbReference type="GO" id="GO:0031210">
    <property type="term" value="F:phosphatidylcholine binding"/>
    <property type="evidence" value="ECO:0007669"/>
    <property type="project" value="TreeGrafter"/>
</dbReference>
<keyword evidence="4" id="KW-0813">Transport</keyword>
<dbReference type="EMBL" id="MTYJ01000009">
    <property type="protein sequence ID" value="OQV23911.1"/>
    <property type="molecule type" value="Genomic_DNA"/>
</dbReference>
<dbReference type="InterPro" id="IPR037733">
    <property type="entry name" value="Ext_Synaptotagmin_C2A"/>
</dbReference>
<dbReference type="PROSITE" id="PS51847">
    <property type="entry name" value="SMP"/>
    <property type="match status" value="1"/>
</dbReference>
<keyword evidence="6 15" id="KW-0812">Transmembrane</keyword>
<evidence type="ECO:0000256" key="9">
    <source>
        <dbReference type="ARBA" id="ARBA00022824"/>
    </source>
</evidence>
<dbReference type="GO" id="GO:0008429">
    <property type="term" value="F:phosphatidylethanolamine binding"/>
    <property type="evidence" value="ECO:0007669"/>
    <property type="project" value="TreeGrafter"/>
</dbReference>
<keyword evidence="13" id="KW-0446">Lipid-binding</keyword>
<dbReference type="PANTHER" id="PTHR45761:SF1">
    <property type="entry name" value="EXTENDED SYNAPTOTAGMIN-LIKE PROTEIN 2, ISOFORM C"/>
    <property type="match status" value="1"/>
</dbReference>
<keyword evidence="10" id="KW-0106">Calcium</keyword>
<dbReference type="CDD" id="cd21670">
    <property type="entry name" value="SMP_ESyt"/>
    <property type="match status" value="1"/>
</dbReference>
<comment type="subcellular location">
    <subcellularLocation>
        <location evidence="1">Cell membrane</location>
        <topology evidence="1">Peripheral membrane protein</topology>
    </subcellularLocation>
    <subcellularLocation>
        <location evidence="2">Endoplasmic reticulum membrane</location>
        <topology evidence="2">Multi-pass membrane protein</topology>
    </subcellularLocation>
</comment>
<proteinExistence type="inferred from homology"/>
<feature type="domain" description="SMP-LTD" evidence="17">
    <location>
        <begin position="140"/>
        <end position="317"/>
    </location>
</feature>
<evidence type="ECO:0000256" key="10">
    <source>
        <dbReference type="ARBA" id="ARBA00022837"/>
    </source>
</evidence>
<evidence type="ECO:0000256" key="3">
    <source>
        <dbReference type="ARBA" id="ARBA00005867"/>
    </source>
</evidence>
<dbReference type="GO" id="GO:0005509">
    <property type="term" value="F:calcium ion binding"/>
    <property type="evidence" value="ECO:0007669"/>
    <property type="project" value="TreeGrafter"/>
</dbReference>
<dbReference type="PANTHER" id="PTHR45761">
    <property type="entry name" value="EXTENDED SYNAPTOTAGMIN-LIKE PROTEIN 2, ISOFORM C"/>
    <property type="match status" value="1"/>
</dbReference>
<keyword evidence="19" id="KW-1185">Reference proteome</keyword>
<dbReference type="GO" id="GO:0006869">
    <property type="term" value="P:lipid transport"/>
    <property type="evidence" value="ECO:0007669"/>
    <property type="project" value="UniProtKB-KW"/>
</dbReference>
<organism evidence="18 19">
    <name type="scientific">Hypsibius exemplaris</name>
    <name type="common">Freshwater tardigrade</name>
    <dbReference type="NCBI Taxonomy" id="2072580"/>
    <lineage>
        <taxon>Eukaryota</taxon>
        <taxon>Metazoa</taxon>
        <taxon>Ecdysozoa</taxon>
        <taxon>Tardigrada</taxon>
        <taxon>Eutardigrada</taxon>
        <taxon>Parachela</taxon>
        <taxon>Hypsibioidea</taxon>
        <taxon>Hypsibiidae</taxon>
        <taxon>Hypsibius</taxon>
    </lineage>
</organism>
<evidence type="ECO:0000256" key="7">
    <source>
        <dbReference type="ARBA" id="ARBA00022723"/>
    </source>
</evidence>
<evidence type="ECO:0000259" key="17">
    <source>
        <dbReference type="PROSITE" id="PS51847"/>
    </source>
</evidence>
<dbReference type="GO" id="GO:0005544">
    <property type="term" value="F:calcium-dependent phospholipid binding"/>
    <property type="evidence" value="ECO:0007669"/>
    <property type="project" value="TreeGrafter"/>
</dbReference>
<evidence type="ECO:0000256" key="8">
    <source>
        <dbReference type="ARBA" id="ARBA00022737"/>
    </source>
</evidence>
<accession>A0A1W0X9H1</accession>
<dbReference type="InterPro" id="IPR000008">
    <property type="entry name" value="C2_dom"/>
</dbReference>
<evidence type="ECO:0000256" key="2">
    <source>
        <dbReference type="ARBA" id="ARBA00004477"/>
    </source>
</evidence>
<protein>
    <submittedName>
        <fullName evidence="18">Extended synaptotagmin-2</fullName>
    </submittedName>
</protein>
<evidence type="ECO:0000256" key="15">
    <source>
        <dbReference type="SAM" id="Phobius"/>
    </source>
</evidence>
<feature type="transmembrane region" description="Helical" evidence="15">
    <location>
        <begin position="79"/>
        <end position="101"/>
    </location>
</feature>
<keyword evidence="11 15" id="KW-1133">Transmembrane helix</keyword>
<feature type="domain" description="C2" evidence="16">
    <location>
        <begin position="308"/>
        <end position="435"/>
    </location>
</feature>
<gene>
    <name evidence="18" type="ORF">BV898_02259</name>
</gene>
<sequence length="822" mass="92135">MSAGMKYQLEWIVSWNGLPPSHVLDSVRPSTAQWRVSSSSPCKMENIALNFPYLSSLPFFSGTTVAFACQVVLMCTAWVVGICGFSLWWVVLGSVGWWLAVKGKTNATNMKKAFQAQQANDQKFVRDNIEHLPSWVFFPDQERCEWFNRMLYQLWPFLNQYLVDMIIGIMEPAVNSALPAVMKFKFERITMGDEAPRIGGIKVYKEHIARGEIVLDAEILYAGDAEVKARVGPGRIGFKEITIRGTMRIIFKPLVKQMPFIGGITAFFLNTPAVDFNLTDLADVMDIPGLSELMRKVVQDQINYFLVLPNKISIPLVSDLSRYDLKFIPPDGVLRIFVAEAENLVRADIGIIGKGKSDPYCVIRVGSQIFQTQVIKDNINPNWSEYFEAVVDQASGQSLDLEVFDKDQGNTDDFLGRLNVDIYTIAKEGTVDKWFRLEDCDTGNIRLRFYWMGLSADVNSLNSVIRETAMLSEKANLATCLLMVFIESAKSLPNVRKIAAEPAPYCIASTGKDQSFRTITVKRSYDPVWESQHSFLIHAPRNEVINFSIFDEKTTKRLGWTEMYIRELLEQAGSMEMSGSFRLQNSGNNSEIRLNMRLRLLRPISLAESVATQDVDPNLIRKATERDGQQGSGLSAPDFVHDGPVSAQEFKQQAPTVGQAQQIGGHSSFSDVSFPVDLNAESELRQRGGKQQSAAIKLTLRYGEATKNLIVLVSEVVQLSKIMANGNGGHYYVSMTLMPFKTKRRTHEVVGDVDEQHYDETVEFPIDNEILMKTAYLEVKIKAKSGAFAKDAVASVIVSLEPVIGMNSYTSWYDLVDADPSK</sequence>
<keyword evidence="7" id="KW-0479">Metal-binding</keyword>
<evidence type="ECO:0000256" key="6">
    <source>
        <dbReference type="ARBA" id="ARBA00022692"/>
    </source>
</evidence>
<evidence type="ECO:0000259" key="16">
    <source>
        <dbReference type="PROSITE" id="PS50004"/>
    </source>
</evidence>
<keyword evidence="5" id="KW-1003">Cell membrane</keyword>
<keyword evidence="8" id="KW-0677">Repeat</keyword>
<evidence type="ECO:0000256" key="4">
    <source>
        <dbReference type="ARBA" id="ARBA00022448"/>
    </source>
</evidence>
<dbReference type="Proteomes" id="UP000192578">
    <property type="component" value="Unassembled WGS sequence"/>
</dbReference>
<evidence type="ECO:0000313" key="19">
    <source>
        <dbReference type="Proteomes" id="UP000192578"/>
    </source>
</evidence>
<dbReference type="CDD" id="cd08391">
    <property type="entry name" value="C2A_C2C_Synaptotagmin_like"/>
    <property type="match status" value="1"/>
</dbReference>
<dbReference type="GO" id="GO:0061817">
    <property type="term" value="P:endoplasmic reticulum-plasma membrane tethering"/>
    <property type="evidence" value="ECO:0007669"/>
    <property type="project" value="InterPro"/>
</dbReference>
<keyword evidence="9" id="KW-0256">Endoplasmic reticulum</keyword>
<dbReference type="InterPro" id="IPR039010">
    <property type="entry name" value="Synaptotagmin_SMP"/>
</dbReference>
<feature type="transmembrane region" description="Helical" evidence="15">
    <location>
        <begin position="53"/>
        <end position="73"/>
    </location>
</feature>
<evidence type="ECO:0000256" key="5">
    <source>
        <dbReference type="ARBA" id="ARBA00022475"/>
    </source>
</evidence>
<dbReference type="InterPro" id="IPR031468">
    <property type="entry name" value="SMP_LBD"/>
</dbReference>